<dbReference type="OrthoDB" id="9806213at2"/>
<feature type="domain" description="MmeI-like C-terminal" evidence="9">
    <location>
        <begin position="819"/>
        <end position="893"/>
    </location>
</feature>
<evidence type="ECO:0000313" key="11">
    <source>
        <dbReference type="EMBL" id="OOL17047.1"/>
    </source>
</evidence>
<feature type="domain" description="MmeI-like N-terminal" evidence="6">
    <location>
        <begin position="1"/>
        <end position="162"/>
    </location>
</feature>
<proteinExistence type="predicted"/>
<feature type="domain" description="MmeI-like target recognition" evidence="8">
    <location>
        <begin position="611"/>
        <end position="817"/>
    </location>
</feature>
<evidence type="ECO:0000256" key="2">
    <source>
        <dbReference type="ARBA" id="ARBA00022603"/>
    </source>
</evidence>
<dbReference type="Pfam" id="PF20465">
    <property type="entry name" value="MmeI_hel"/>
    <property type="match status" value="1"/>
</dbReference>
<feature type="domain" description="MmeI-like DNA-methyltransferase" evidence="10">
    <location>
        <begin position="327"/>
        <end position="585"/>
    </location>
</feature>
<sequence>MNPTEIYDALSDLASQPFDGSIFPYDFALATDAAKATVDKLRKGATNRSDLPGGVLLSRRFHFAPAGGTKQATVDAVLDQLKASPRNKQAKPAILLTTDGTMLAAFHPASGESLHCQLDEMAKHFGFFLPAAGKERYRAVEENPVDVQATGKLAKLYDALIRHNPEWKNPSHTHIMNQFMMRLIFCLFSEDVGIFPKDQFSRMVLDYGGKEGEALHTVLQAGFEAMNLPKDERSHLPDWTAPLEYVNGGLFAGDITIPTFDVTAFRYLKDACALDWKDINPDIFGSMIQSVADTGIRAELGMHYTSVPNIRKVIDPLFLDGLRSEIQKDWDKPAALQKLLHKLGHIHIFDPACGSGNFLVIAYRQLRELEMTILQRLATLNGNNTMELFSTIPIANFHGIECADFAVETAKLALFIAEYQANALFAERFGRAIAPLPLREAAHIVCGNALRLDWEAVCPPPGDGELVYIIGNPPFLGSNYQNAEQKADMAITFSGSVKNYKGLDYVAAWFFKAARYIQGRQAEAALVSTNSLCQGQAVNALWPDLLGEALEISFAHTSFKWRNNASHNAAVICIIVGLRNRPETKTTTILKRLFTGETEHQATNINAYLLDAPDVFVEKASKSLFGLPEMVKGNMPVDNGHLILSPEEKDKLLQQTPQAAPFIRRFMGSKEAINDLERYCLWIDDRDIEEAKSISLIADRIDATLEARTFKIKEAQKNPKLLDRPWQFREHDAPQNHAYLIPSVSSERRPYLPTIRVKSDTISSNLNFVLYDAPEWCFALLVSRLHLAWAASICGKLKTDFRYSNTLGWHTFPVPALTEADKEALKQSGRAIMRVRASYFDKSLAELYDPDKMPADLWEAHQANDALLEGLYNKGQPFTNDTQRLEHLFRRYAARVAQSRKKQTARKKRSTTKKQEG</sequence>
<protein>
    <recommendedName>
        <fullName evidence="1">site-specific DNA-methyltransferase (adenine-specific)</fullName>
        <ecNumber evidence="1">2.1.1.72</ecNumber>
    </recommendedName>
</protein>
<gene>
    <name evidence="11" type="ORF">AL01_09080</name>
</gene>
<dbReference type="SUPFAM" id="SSF53335">
    <property type="entry name" value="S-adenosyl-L-methionine-dependent methyltransferases"/>
    <property type="match status" value="1"/>
</dbReference>
<dbReference type="PANTHER" id="PTHR33841">
    <property type="entry name" value="DNA METHYLTRANSFERASE YEEA-RELATED"/>
    <property type="match status" value="1"/>
</dbReference>
<feature type="region of interest" description="Disordered" evidence="5">
    <location>
        <begin position="897"/>
        <end position="917"/>
    </location>
</feature>
<dbReference type="EC" id="2.1.1.72" evidence="1"/>
<comment type="catalytic activity">
    <reaction evidence="4">
        <text>a 2'-deoxyadenosine in DNA + S-adenosyl-L-methionine = an N(6)-methyl-2'-deoxyadenosine in DNA + S-adenosyl-L-homocysteine + H(+)</text>
        <dbReference type="Rhea" id="RHEA:15197"/>
        <dbReference type="Rhea" id="RHEA-COMP:12418"/>
        <dbReference type="Rhea" id="RHEA-COMP:12419"/>
        <dbReference type="ChEBI" id="CHEBI:15378"/>
        <dbReference type="ChEBI" id="CHEBI:57856"/>
        <dbReference type="ChEBI" id="CHEBI:59789"/>
        <dbReference type="ChEBI" id="CHEBI:90615"/>
        <dbReference type="ChEBI" id="CHEBI:90616"/>
        <dbReference type="EC" id="2.1.1.72"/>
    </reaction>
</comment>
<dbReference type="Pfam" id="PF20464">
    <property type="entry name" value="MmeI_N"/>
    <property type="match status" value="1"/>
</dbReference>
<evidence type="ECO:0000313" key="12">
    <source>
        <dbReference type="Proteomes" id="UP000200980"/>
    </source>
</evidence>
<dbReference type="AlphaFoldDB" id="A0A1S8GN40"/>
<dbReference type="Pfam" id="PF20473">
    <property type="entry name" value="MmeI_Mtase"/>
    <property type="match status" value="1"/>
</dbReference>
<dbReference type="Pfam" id="PF20466">
    <property type="entry name" value="MmeI_TRD"/>
    <property type="match status" value="1"/>
</dbReference>
<dbReference type="InterPro" id="IPR046816">
    <property type="entry name" value="MmeI_Mtase"/>
</dbReference>
<evidence type="ECO:0000256" key="1">
    <source>
        <dbReference type="ARBA" id="ARBA00011900"/>
    </source>
</evidence>
<dbReference type="PANTHER" id="PTHR33841:SF1">
    <property type="entry name" value="DNA METHYLTRANSFERASE A"/>
    <property type="match status" value="1"/>
</dbReference>
<dbReference type="InterPro" id="IPR046818">
    <property type="entry name" value="MmeI_C"/>
</dbReference>
<accession>A0A1S8GN40</accession>
<dbReference type="Proteomes" id="UP000200980">
    <property type="component" value="Unassembled WGS sequence"/>
</dbReference>
<evidence type="ECO:0000259" key="8">
    <source>
        <dbReference type="Pfam" id="PF20466"/>
    </source>
</evidence>
<evidence type="ECO:0000259" key="6">
    <source>
        <dbReference type="Pfam" id="PF20464"/>
    </source>
</evidence>
<dbReference type="GO" id="GO:0032259">
    <property type="term" value="P:methylation"/>
    <property type="evidence" value="ECO:0007669"/>
    <property type="project" value="UniProtKB-KW"/>
</dbReference>
<keyword evidence="2" id="KW-0489">Methyltransferase</keyword>
<evidence type="ECO:0000259" key="10">
    <source>
        <dbReference type="Pfam" id="PF20473"/>
    </source>
</evidence>
<dbReference type="RefSeq" id="WP_077397180.1">
    <property type="nucleotide sequence ID" value="NZ_JATM01000006.1"/>
</dbReference>
<evidence type="ECO:0000259" key="7">
    <source>
        <dbReference type="Pfam" id="PF20465"/>
    </source>
</evidence>
<dbReference type="EMBL" id="JATM01000006">
    <property type="protein sequence ID" value="OOL17047.1"/>
    <property type="molecule type" value="Genomic_DNA"/>
</dbReference>
<evidence type="ECO:0000259" key="9">
    <source>
        <dbReference type="Pfam" id="PF20467"/>
    </source>
</evidence>
<dbReference type="Pfam" id="PF20467">
    <property type="entry name" value="MmeI_C"/>
    <property type="match status" value="1"/>
</dbReference>
<feature type="domain" description="MmeI-like helicase spacer" evidence="7">
    <location>
        <begin position="174"/>
        <end position="251"/>
    </location>
</feature>
<keyword evidence="12" id="KW-1185">Reference proteome</keyword>
<dbReference type="GO" id="GO:0009007">
    <property type="term" value="F:site-specific DNA-methyltransferase (adenine-specific) activity"/>
    <property type="evidence" value="ECO:0007669"/>
    <property type="project" value="UniProtKB-EC"/>
</dbReference>
<keyword evidence="3" id="KW-0808">Transferase</keyword>
<dbReference type="InterPro" id="IPR050953">
    <property type="entry name" value="N4_N6_ade-DNA_methylase"/>
</dbReference>
<evidence type="ECO:0000256" key="4">
    <source>
        <dbReference type="ARBA" id="ARBA00047942"/>
    </source>
</evidence>
<dbReference type="STRING" id="1539051.AL01_09080"/>
<dbReference type="InterPro" id="IPR046817">
    <property type="entry name" value="MmeI_N"/>
</dbReference>
<dbReference type="PRINTS" id="PR00507">
    <property type="entry name" value="N12N6MTFRASE"/>
</dbReference>
<dbReference type="InterPro" id="IPR046819">
    <property type="entry name" value="MmeI_hel"/>
</dbReference>
<name>A0A1S8GN40_9PROT</name>
<dbReference type="InterPro" id="IPR046820">
    <property type="entry name" value="MmeI_TRD"/>
</dbReference>
<reference evidence="11 12" key="1">
    <citation type="journal article" date="2016" name="PLoS ONE">
        <title>Whole-Genome Sequence Analysis of Bombella intestini LMG 28161T, a Novel Acetic Acid Bacterium Isolated from the Crop of a Red-Tailed Bumble Bee, Bombus lapidarius.</title>
        <authorList>
            <person name="Li L."/>
            <person name="Illeghems K."/>
            <person name="Van Kerrebroeck S."/>
            <person name="Borremans W."/>
            <person name="Cleenwerck I."/>
            <person name="Smagghe G."/>
            <person name="De Vuyst L."/>
            <person name="Vandamme P."/>
        </authorList>
    </citation>
    <scope>NUCLEOTIDE SEQUENCE [LARGE SCALE GENOMIC DNA]</scope>
    <source>
        <strain evidence="11 12">R-52487</strain>
    </source>
</reference>
<dbReference type="InterPro" id="IPR029063">
    <property type="entry name" value="SAM-dependent_MTases_sf"/>
</dbReference>
<dbReference type="Gene3D" id="3.40.50.150">
    <property type="entry name" value="Vaccinia Virus protein VP39"/>
    <property type="match status" value="1"/>
</dbReference>
<organism evidence="11 12">
    <name type="scientific">Bombella intestini</name>
    <dbReference type="NCBI Taxonomy" id="1539051"/>
    <lineage>
        <taxon>Bacteria</taxon>
        <taxon>Pseudomonadati</taxon>
        <taxon>Pseudomonadota</taxon>
        <taxon>Alphaproteobacteria</taxon>
        <taxon>Acetobacterales</taxon>
        <taxon>Acetobacteraceae</taxon>
        <taxon>Bombella</taxon>
    </lineage>
</organism>
<comment type="caution">
    <text evidence="11">The sequence shown here is derived from an EMBL/GenBank/DDBJ whole genome shotgun (WGS) entry which is preliminary data.</text>
</comment>
<evidence type="ECO:0000256" key="5">
    <source>
        <dbReference type="SAM" id="MobiDB-lite"/>
    </source>
</evidence>
<evidence type="ECO:0000256" key="3">
    <source>
        <dbReference type="ARBA" id="ARBA00022679"/>
    </source>
</evidence>